<sequence length="175" mass="20135">MAEIEEYDKWEKSLATINFPIWDELPKLELYMDQVVAYVNSIIGSLGLDLITSSMINNYVKKNVVLAPVKKKYQVMHIADILIITLLKSTYPLDVIRSGMNQVTSHKYPKQAYDHFVELLNQRLSTHELDADGGKTIEEKLMIIAVDSIITTLKARELLKLMERNNQPQEIKKTK</sequence>
<keyword evidence="2" id="KW-1185">Reference proteome</keyword>
<dbReference type="Proteomes" id="UP000051697">
    <property type="component" value="Unassembled WGS sequence"/>
</dbReference>
<dbReference type="OrthoDB" id="3191472at2"/>
<accession>A0A0R1RFE3</accession>
<dbReference type="EMBL" id="AZFE01000031">
    <property type="protein sequence ID" value="KRL55452.1"/>
    <property type="molecule type" value="Genomic_DNA"/>
</dbReference>
<reference evidence="1 2" key="1">
    <citation type="journal article" date="2015" name="Genome Announc.">
        <title>Expanding the biotechnology potential of lactobacilli through comparative genomics of 213 strains and associated genera.</title>
        <authorList>
            <person name="Sun Z."/>
            <person name="Harris H.M."/>
            <person name="McCann A."/>
            <person name="Guo C."/>
            <person name="Argimon S."/>
            <person name="Zhang W."/>
            <person name="Yang X."/>
            <person name="Jeffery I.B."/>
            <person name="Cooney J.C."/>
            <person name="Kagawa T.F."/>
            <person name="Liu W."/>
            <person name="Song Y."/>
            <person name="Salvetti E."/>
            <person name="Wrobel A."/>
            <person name="Rasinkangas P."/>
            <person name="Parkhill J."/>
            <person name="Rea M.C."/>
            <person name="O'Sullivan O."/>
            <person name="Ritari J."/>
            <person name="Douillard F.P."/>
            <person name="Paul Ross R."/>
            <person name="Yang R."/>
            <person name="Briner A.E."/>
            <person name="Felis G.E."/>
            <person name="de Vos W.M."/>
            <person name="Barrangou R."/>
            <person name="Klaenhammer T.R."/>
            <person name="Caufield P.W."/>
            <person name="Cui Y."/>
            <person name="Zhang H."/>
            <person name="O'Toole P.W."/>
        </authorList>
    </citation>
    <scope>NUCLEOTIDE SEQUENCE [LARGE SCALE GENOMIC DNA]</scope>
    <source>
        <strain evidence="1 2">DSM 15707</strain>
    </source>
</reference>
<dbReference type="PANTHER" id="PTHR40056">
    <property type="entry name" value="HYPOTHETICAL CYTOSOLIC PROTEIN"/>
    <property type="match status" value="1"/>
</dbReference>
<dbReference type="PATRIC" id="fig|1423778.4.peg.1083"/>
<dbReference type="InterPro" id="IPR014975">
    <property type="entry name" value="DUF1836"/>
</dbReference>
<dbReference type="STRING" id="1423778.FC70_GL001049"/>
<dbReference type="KEGG" id="lol:LACOL_0254"/>
<evidence type="ECO:0000313" key="2">
    <source>
        <dbReference type="Proteomes" id="UP000051697"/>
    </source>
</evidence>
<dbReference type="PANTHER" id="PTHR40056:SF1">
    <property type="entry name" value="DUF1836 DOMAIN-CONTAINING PROTEIN"/>
    <property type="match status" value="1"/>
</dbReference>
<organism evidence="1 2">
    <name type="scientific">Paucilactobacillus oligofermentans DSM 15707 = LMG 22743</name>
    <dbReference type="NCBI Taxonomy" id="1423778"/>
    <lineage>
        <taxon>Bacteria</taxon>
        <taxon>Bacillati</taxon>
        <taxon>Bacillota</taxon>
        <taxon>Bacilli</taxon>
        <taxon>Lactobacillales</taxon>
        <taxon>Lactobacillaceae</taxon>
        <taxon>Paucilactobacillus</taxon>
    </lineage>
</organism>
<comment type="caution">
    <text evidence="1">The sequence shown here is derived from an EMBL/GenBank/DDBJ whole genome shotgun (WGS) entry which is preliminary data.</text>
</comment>
<evidence type="ECO:0000313" key="1">
    <source>
        <dbReference type="EMBL" id="KRL55452.1"/>
    </source>
</evidence>
<protein>
    <submittedName>
        <fullName evidence="1">BS ykrK family protein</fullName>
    </submittedName>
</protein>
<dbReference type="AlphaFoldDB" id="A0A0R1RFE3"/>
<name>A0A0R1RFE3_9LACO</name>
<dbReference type="Pfam" id="PF08876">
    <property type="entry name" value="DUF1836"/>
    <property type="match status" value="1"/>
</dbReference>
<proteinExistence type="predicted"/>
<dbReference type="RefSeq" id="WP_057889995.1">
    <property type="nucleotide sequence ID" value="NZ_AZFE01000031.1"/>
</dbReference>
<gene>
    <name evidence="1" type="ORF">FC70_GL001049</name>
</gene>